<dbReference type="RefSeq" id="XP_007919475.1">
    <property type="nucleotide sequence ID" value="XM_007921284.1"/>
</dbReference>
<feature type="transmembrane region" description="Helical" evidence="6">
    <location>
        <begin position="262"/>
        <end position="289"/>
    </location>
</feature>
<reference evidence="9" key="1">
    <citation type="journal article" date="2013" name="Genome Announc.">
        <title>Draft genome sequence of the ascomycete Phaeoacremonium aleophilum strain UCR-PA7, a causal agent of the esca disease complex in grapevines.</title>
        <authorList>
            <person name="Blanco-Ulate B."/>
            <person name="Rolshausen P."/>
            <person name="Cantu D."/>
        </authorList>
    </citation>
    <scope>NUCLEOTIDE SEQUENCE [LARGE SCALE GENOMIC DNA]</scope>
    <source>
        <strain evidence="9">UCR-PA7</strain>
    </source>
</reference>
<dbReference type="AlphaFoldDB" id="R8B8Q4"/>
<sequence>MTAFVWSRLMTRVGDESLAVAEEDADIYAEREEVAIHDVVVQMFESLIPSNVVNALATDSLLAVLVTSVIVGYLINGPDSSLLRATKEVERIVLVIITFLIKLAPIGVFFLILPNLFRLDLAEIGQNLGVLIGGSVGGMFIHLFIVLPIIYFAIVRENPYTFWFKNSPAWLTAWGTASSAATLSVTMRCSLQRGVPKTIVDFAVPLGCLINMDGTAIYFPLVVVFMAVTQGITLNGADYVIICLLSTLASIGTTPIPSSSLVLTVMIAGSVNVPLTGMYAVVVAIDWFIDRFRTATNVSGDLFAAKIMERLTGIKDPDNAASVQENEQQQMHHIGDPSDRV</sequence>
<evidence type="ECO:0000256" key="1">
    <source>
        <dbReference type="ARBA" id="ARBA00004141"/>
    </source>
</evidence>
<accession>R8B8Q4</accession>
<dbReference type="PANTHER" id="PTHR11958:SF63">
    <property type="entry name" value="AMINO ACID TRANSPORTER"/>
    <property type="match status" value="1"/>
</dbReference>
<evidence type="ECO:0000313" key="9">
    <source>
        <dbReference type="Proteomes" id="UP000014074"/>
    </source>
</evidence>
<keyword evidence="3 6" id="KW-0812">Transmembrane</keyword>
<evidence type="ECO:0000256" key="5">
    <source>
        <dbReference type="ARBA" id="ARBA00023136"/>
    </source>
</evidence>
<proteinExistence type="inferred from homology"/>
<dbReference type="HOGENOM" id="CLU_019375_6_0_1"/>
<evidence type="ECO:0000256" key="6">
    <source>
        <dbReference type="RuleBase" id="RU361216"/>
    </source>
</evidence>
<dbReference type="GO" id="GO:0015501">
    <property type="term" value="F:glutamate:sodium symporter activity"/>
    <property type="evidence" value="ECO:0007669"/>
    <property type="project" value="TreeGrafter"/>
</dbReference>
<protein>
    <recommendedName>
        <fullName evidence="6">Amino acid transporter</fullName>
    </recommendedName>
</protein>
<dbReference type="EMBL" id="KB933378">
    <property type="protein sequence ID" value="EON95673.1"/>
    <property type="molecule type" value="Genomic_DNA"/>
</dbReference>
<feature type="transmembrane region" description="Helical" evidence="6">
    <location>
        <begin position="52"/>
        <end position="75"/>
    </location>
</feature>
<dbReference type="eggNOG" id="KOG3787">
    <property type="taxonomic scope" value="Eukaryota"/>
</dbReference>
<feature type="transmembrane region" description="Helical" evidence="6">
    <location>
        <begin position="95"/>
        <end position="116"/>
    </location>
</feature>
<keyword evidence="6" id="KW-0769">Symport</keyword>
<dbReference type="InterPro" id="IPR050746">
    <property type="entry name" value="DAACS"/>
</dbReference>
<comment type="subcellular location">
    <subcellularLocation>
        <location evidence="1 6">Membrane</location>
        <topology evidence="1 6">Multi-pass membrane protein</topology>
    </subcellularLocation>
</comment>
<dbReference type="OrthoDB" id="5877963at2759"/>
<evidence type="ECO:0000256" key="7">
    <source>
        <dbReference type="SAM" id="MobiDB-lite"/>
    </source>
</evidence>
<evidence type="ECO:0000256" key="3">
    <source>
        <dbReference type="ARBA" id="ARBA00022692"/>
    </source>
</evidence>
<keyword evidence="9" id="KW-1185">Reference proteome</keyword>
<dbReference type="GO" id="GO:0005886">
    <property type="term" value="C:plasma membrane"/>
    <property type="evidence" value="ECO:0007669"/>
    <property type="project" value="TreeGrafter"/>
</dbReference>
<dbReference type="GO" id="GO:0015175">
    <property type="term" value="F:neutral L-amino acid transmembrane transporter activity"/>
    <property type="evidence" value="ECO:0007669"/>
    <property type="project" value="TreeGrafter"/>
</dbReference>
<dbReference type="PANTHER" id="PTHR11958">
    <property type="entry name" value="SODIUM/DICARBOXYLATE SYMPORTER-RELATED"/>
    <property type="match status" value="1"/>
</dbReference>
<evidence type="ECO:0000256" key="4">
    <source>
        <dbReference type="ARBA" id="ARBA00022989"/>
    </source>
</evidence>
<dbReference type="Proteomes" id="UP000014074">
    <property type="component" value="Unassembled WGS sequence"/>
</dbReference>
<name>R8B8Q4_PHAM7</name>
<feature type="transmembrane region" description="Helical" evidence="6">
    <location>
        <begin position="202"/>
        <end position="227"/>
    </location>
</feature>
<feature type="transmembrane region" description="Helical" evidence="6">
    <location>
        <begin position="128"/>
        <end position="154"/>
    </location>
</feature>
<dbReference type="InterPro" id="IPR036458">
    <property type="entry name" value="Na:dicarbo_symporter_sf"/>
</dbReference>
<dbReference type="SUPFAM" id="SSF118215">
    <property type="entry name" value="Proton glutamate symport protein"/>
    <property type="match status" value="1"/>
</dbReference>
<dbReference type="GO" id="GO:0005313">
    <property type="term" value="F:L-glutamate transmembrane transporter activity"/>
    <property type="evidence" value="ECO:0007669"/>
    <property type="project" value="TreeGrafter"/>
</dbReference>
<comment type="similarity">
    <text evidence="6">Belongs to the dicarboxylate/amino acid:cation symporter (DAACS) (TC 2.A.23) family.</text>
</comment>
<keyword evidence="2 6" id="KW-0813">Transport</keyword>
<dbReference type="Pfam" id="PF00375">
    <property type="entry name" value="SDF"/>
    <property type="match status" value="1"/>
</dbReference>
<feature type="region of interest" description="Disordered" evidence="7">
    <location>
        <begin position="321"/>
        <end position="341"/>
    </location>
</feature>
<dbReference type="GeneID" id="19329658"/>
<dbReference type="InterPro" id="IPR001991">
    <property type="entry name" value="Na-dicarboxylate_symporter"/>
</dbReference>
<keyword evidence="4 6" id="KW-1133">Transmembrane helix</keyword>
<dbReference type="KEGG" id="tmn:UCRPA7_8774"/>
<feature type="compositionally biased region" description="Polar residues" evidence="7">
    <location>
        <begin position="321"/>
        <end position="331"/>
    </location>
</feature>
<dbReference type="Gene3D" id="1.10.3860.10">
    <property type="entry name" value="Sodium:dicarboxylate symporter"/>
    <property type="match status" value="1"/>
</dbReference>
<organism evidence="8 9">
    <name type="scientific">Phaeoacremonium minimum (strain UCR-PA7)</name>
    <name type="common">Esca disease fungus</name>
    <name type="synonym">Togninia minima</name>
    <dbReference type="NCBI Taxonomy" id="1286976"/>
    <lineage>
        <taxon>Eukaryota</taxon>
        <taxon>Fungi</taxon>
        <taxon>Dikarya</taxon>
        <taxon>Ascomycota</taxon>
        <taxon>Pezizomycotina</taxon>
        <taxon>Sordariomycetes</taxon>
        <taxon>Sordariomycetidae</taxon>
        <taxon>Togniniales</taxon>
        <taxon>Togniniaceae</taxon>
        <taxon>Phaeoacremonium</taxon>
    </lineage>
</organism>
<gene>
    <name evidence="8" type="ORF">UCRPA7_8774</name>
</gene>
<keyword evidence="5 6" id="KW-0472">Membrane</keyword>
<evidence type="ECO:0000313" key="8">
    <source>
        <dbReference type="EMBL" id="EON95673.1"/>
    </source>
</evidence>
<evidence type="ECO:0000256" key="2">
    <source>
        <dbReference type="ARBA" id="ARBA00022448"/>
    </source>
</evidence>
<feature type="transmembrane region" description="Helical" evidence="6">
    <location>
        <begin position="239"/>
        <end position="256"/>
    </location>
</feature>